<sequence length="405" mass="43649">MESTLTFSDLLNACAQGGPSVMTSVTELSAAAGTHASITPAKFVEGKSSVFSFETRYIDGEPVETVMIDSIPSSANRGESAIVRDIMAGNKVLVRIPRIELAYGNRVFSDMDLSHRYTDGHIRAGKYEDKPVTDAQWYKNLRDGSNRNYKALLNTAPIALVCGVWDSTPRSNQTRIRRAVTGETIGVLADQTRPGAEQQGPRSGARVDPVGASVMLDPGDFEQIVANQKAALSAKKVKEFQDAIKKLKTGQKISGSKVGVGALPPTLDPLGGVSCSRVIRSWVVSFTALRQLNFGETAEENIAGRALVAALAIALVARAEQELYYRSNCDLVEVAAPEVKLDLRYGNFKNLEPLSVEGADKLLSEAIDHAEKLGVADWHGQVKKVEGNPVIYNNAVADSEDNESN</sequence>
<accession>A0AAX1L764</accession>
<name>A0AAX1L764_9CORY</name>
<dbReference type="RefSeq" id="WP_005393676.1">
    <property type="nucleotide sequence ID" value="NZ_CP069534.1"/>
</dbReference>
<dbReference type="Proteomes" id="UP000617681">
    <property type="component" value="Chromosome"/>
</dbReference>
<gene>
    <name evidence="1" type="primary">cas7u</name>
    <name evidence="1" type="ORF">I6J21_10810</name>
</gene>
<dbReference type="InterPro" id="IPR013403">
    <property type="entry name" value="CRISPR-assoc_prot_Csb1/Cas7u"/>
</dbReference>
<organism evidence="1 2">
    <name type="scientific">Corynebacterium glucuronolyticum</name>
    <dbReference type="NCBI Taxonomy" id="39791"/>
    <lineage>
        <taxon>Bacteria</taxon>
        <taxon>Bacillati</taxon>
        <taxon>Actinomycetota</taxon>
        <taxon>Actinomycetes</taxon>
        <taxon>Mycobacteriales</taxon>
        <taxon>Corynebacteriaceae</taxon>
        <taxon>Corynebacterium</taxon>
    </lineage>
</organism>
<dbReference type="AlphaFoldDB" id="A0AAX1L764"/>
<proteinExistence type="predicted"/>
<dbReference type="EMBL" id="CP069534">
    <property type="protein sequence ID" value="QRP70240.1"/>
    <property type="molecule type" value="Genomic_DNA"/>
</dbReference>
<evidence type="ECO:0000313" key="2">
    <source>
        <dbReference type="Proteomes" id="UP000617681"/>
    </source>
</evidence>
<reference evidence="1" key="1">
    <citation type="submission" date="2021-02" db="EMBL/GenBank/DDBJ databases">
        <title>FDA dAtabase for Regulatory Grade micrObial Sequences (FDA-ARGOS): Supporting development and validation of Infectious Disease Dx tests.</title>
        <authorList>
            <person name="Sproer C."/>
            <person name="Gronow S."/>
            <person name="Severitt S."/>
            <person name="Schroder I."/>
            <person name="Tallon L."/>
            <person name="Sadzewicz L."/>
            <person name="Zhao X."/>
            <person name="Boylan J."/>
            <person name="Ott S."/>
            <person name="Bowen H."/>
            <person name="Vavikolanu K."/>
            <person name="Mehta A."/>
            <person name="Aluvathingal J."/>
            <person name="Nadendla S."/>
            <person name="Lowell S."/>
            <person name="Myers T."/>
            <person name="Yan Y."/>
            <person name="Sichtig H."/>
        </authorList>
    </citation>
    <scope>NUCLEOTIDE SEQUENCE</scope>
    <source>
        <strain evidence="1">FDAARGOS_1191</strain>
    </source>
</reference>
<evidence type="ECO:0000313" key="1">
    <source>
        <dbReference type="EMBL" id="QRP70240.1"/>
    </source>
</evidence>
<dbReference type="Pfam" id="PF09617">
    <property type="entry name" value="Cas_GSU0053"/>
    <property type="match status" value="1"/>
</dbReference>
<protein>
    <submittedName>
        <fullName evidence="1">Type I-U CRISPR-associated protein Cas7</fullName>
    </submittedName>
</protein>
<dbReference type="NCBIfam" id="TIGR02570">
    <property type="entry name" value="cas7_GSU0053"/>
    <property type="match status" value="1"/>
</dbReference>